<dbReference type="GO" id="GO:0003677">
    <property type="term" value="F:DNA binding"/>
    <property type="evidence" value="ECO:0007669"/>
    <property type="project" value="InterPro"/>
</dbReference>
<evidence type="ECO:0000313" key="5">
    <source>
        <dbReference type="Proteomes" id="UP000011651"/>
    </source>
</evidence>
<keyword evidence="1" id="KW-0229">DNA integration</keyword>
<dbReference type="InterPro" id="IPR050090">
    <property type="entry name" value="Tyrosine_recombinase_XerCD"/>
</dbReference>
<name>L9U7L0_9GAMM</name>
<evidence type="ECO:0000313" key="4">
    <source>
        <dbReference type="EMBL" id="ELY20213.1"/>
    </source>
</evidence>
<dbReference type="Proteomes" id="UP000011651">
    <property type="component" value="Unassembled WGS sequence"/>
</dbReference>
<dbReference type="GO" id="GO:0006310">
    <property type="term" value="P:DNA recombination"/>
    <property type="evidence" value="ECO:0007669"/>
    <property type="project" value="UniProtKB-KW"/>
</dbReference>
<comment type="caution">
    <text evidence="4">The sequence shown here is derived from an EMBL/GenBank/DDBJ whole genome shotgun (WGS) entry which is preliminary data.</text>
</comment>
<keyword evidence="2" id="KW-0233">DNA recombination</keyword>
<dbReference type="InterPro" id="IPR011010">
    <property type="entry name" value="DNA_brk_join_enz"/>
</dbReference>
<dbReference type="AlphaFoldDB" id="L9U7L0"/>
<dbReference type="EMBL" id="AOPO01000024">
    <property type="protein sequence ID" value="ELY20213.1"/>
    <property type="molecule type" value="Genomic_DNA"/>
</dbReference>
<reference evidence="4 5" key="1">
    <citation type="journal article" date="2013" name="Genome Announc.">
        <title>Draft Genome of the Marine Gammaproteobacterium Halomonas titanicae.</title>
        <authorList>
            <person name="Sanchez-Porro C."/>
            <person name="de la Haba R.R."/>
            <person name="Cruz-Hernandez N."/>
            <person name="Gonzalez J.M."/>
            <person name="Reyes-Guirao C."/>
            <person name="Navarro-Sampedro L."/>
            <person name="Carballo M."/>
            <person name="Ventosa A."/>
        </authorList>
    </citation>
    <scope>NUCLEOTIDE SEQUENCE [LARGE SCALE GENOMIC DNA]</scope>
    <source>
        <strain evidence="4 5">BH1</strain>
    </source>
</reference>
<organism evidence="4 5">
    <name type="scientific">Vreelandella titanicae BH1</name>
    <dbReference type="NCBI Taxonomy" id="1204738"/>
    <lineage>
        <taxon>Bacteria</taxon>
        <taxon>Pseudomonadati</taxon>
        <taxon>Pseudomonadota</taxon>
        <taxon>Gammaproteobacteria</taxon>
        <taxon>Oceanospirillales</taxon>
        <taxon>Halomonadaceae</taxon>
        <taxon>Vreelandella</taxon>
    </lineage>
</organism>
<evidence type="ECO:0000256" key="1">
    <source>
        <dbReference type="ARBA" id="ARBA00022908"/>
    </source>
</evidence>
<evidence type="ECO:0000259" key="3">
    <source>
        <dbReference type="PROSITE" id="PS51898"/>
    </source>
</evidence>
<dbReference type="Pfam" id="PF00589">
    <property type="entry name" value="Phage_integrase"/>
    <property type="match status" value="1"/>
</dbReference>
<dbReference type="InterPro" id="IPR013762">
    <property type="entry name" value="Integrase-like_cat_sf"/>
</dbReference>
<accession>L9U7L0</accession>
<dbReference type="PANTHER" id="PTHR30349">
    <property type="entry name" value="PHAGE INTEGRASE-RELATED"/>
    <property type="match status" value="1"/>
</dbReference>
<dbReference type="PATRIC" id="fig|1204738.3.peg.4702"/>
<proteinExistence type="predicted"/>
<sequence length="1067" mass="121177">MTDYVEEVWSGWKLIQVPEGAGGAEARHRQHLLNRRRHQMAVLELLQETHPGLVRGEPDVSVPTDIAQQWEEALQTGDNRSVVEIRNKVNFLSLGLSRGQRELGWDVRVPAPLHLVRPAASPFTPLSFKNLSDYRDWCQDADHEIQQPDFQALLWHGNGKKGHRRLEPEMISWGLFLYCVIANDGLLGSKHLNSLPLATTTLAVHGASAWLVLHETVPEGMPKSKRVLPRSRWLLGVSALAVLMRHIQHFGHPGEKCGGYQQARAYTQTAWLHFCGALKTEPVSLPTFSEHATTAFRLHVPAYIVNSAHGKHPSTSIAEERWHQLLTGGYVKHAKPKAEQEDVLPGEGSGLTPMVTERCERDQPLYEGRALLKSLHDTLYKRRNQKRLRFRDLSRELESAIVASQRMAPIIECLCRWLLFLHQKQKRKQSTLYKYLGISMPLLQALGETPVDQDRMDALIEAYQFVVEQAKTEKNRHYRWAVLRSFHSFLVIDQGLANVSMVLVDGGITVAHHADANCLSEDEYRLIASFLASRSANIMGQIRYWVFVLGFRAGLRIGEALSIQLDDVLLHQEVQNTDVTLLVRNNEYVGVKSHDSRRQLPLYYLLTDSELEAFKAFIANRQEVSLHGRVMLFGEGSGSVAPLRDDEVQAEIHEAMRRITGDYSLRFHHLRHSLANYLLLSFHGVEIPCSAPSHHAFLWDKVAEGPTRSGLYFIAQLMGHASPDVTLRSYLHFTCLLLDHYCHKQPSSMESCIPSHAIAQLEPLANVLQIKPATLRKWKERFGEKPPRWLNKAFPKCSVIDVAQQAFAPYPELPAKILLERQGLSQLSLEQVAAALDALYQRDFDDVEHIFNLCKGEAERLTSCARRVLTARTRQGMSAFRHYRLTKGKQPAPNDFAHPRLAMPRSLAERPVANAMYQAIWSRWFSHHPDELRGHLRFFYRYHRATDGHVWIRDTADGLAFVSWVLGLDARIRAVVEVTPSARSSLSERQQLSEWKKRLPSHQHKVEWQSKPSGNRFSKPLGTGNVTFYVVNENKRSRSGYPVRYMLVMTCIVMATVAQNGGSSKVG</sequence>
<dbReference type="Gene3D" id="1.10.443.10">
    <property type="entry name" value="Intergrase catalytic core"/>
    <property type="match status" value="1"/>
</dbReference>
<evidence type="ECO:0000256" key="2">
    <source>
        <dbReference type="ARBA" id="ARBA00023172"/>
    </source>
</evidence>
<dbReference type="RefSeq" id="WP_009288555.1">
    <property type="nucleotide sequence ID" value="NZ_AOPO01000024.1"/>
</dbReference>
<protein>
    <submittedName>
        <fullName evidence="4">DNA breaking-rejoining enzyme, catalytic core</fullName>
    </submittedName>
</protein>
<dbReference type="PROSITE" id="PS51898">
    <property type="entry name" value="TYR_RECOMBINASE"/>
    <property type="match status" value="1"/>
</dbReference>
<dbReference type="SUPFAM" id="SSF56349">
    <property type="entry name" value="DNA breaking-rejoining enzymes"/>
    <property type="match status" value="1"/>
</dbReference>
<dbReference type="GO" id="GO:0015074">
    <property type="term" value="P:DNA integration"/>
    <property type="evidence" value="ECO:0007669"/>
    <property type="project" value="UniProtKB-KW"/>
</dbReference>
<feature type="domain" description="Tyr recombinase" evidence="3">
    <location>
        <begin position="514"/>
        <end position="743"/>
    </location>
</feature>
<gene>
    <name evidence="4" type="ORF">HALTITAN_3133</name>
</gene>
<dbReference type="InterPro" id="IPR002104">
    <property type="entry name" value="Integrase_catalytic"/>
</dbReference>